<keyword evidence="2" id="KW-1185">Reference proteome</keyword>
<evidence type="ECO:0000313" key="1">
    <source>
        <dbReference type="EMBL" id="CAD8114797.1"/>
    </source>
</evidence>
<dbReference type="Proteomes" id="UP000692954">
    <property type="component" value="Unassembled WGS sequence"/>
</dbReference>
<protein>
    <submittedName>
        <fullName evidence="1">Uncharacterized protein</fullName>
    </submittedName>
</protein>
<dbReference type="AlphaFoldDB" id="A0A8S1QJF4"/>
<dbReference type="EMBL" id="CAJJDN010000106">
    <property type="protein sequence ID" value="CAD8114797.1"/>
    <property type="molecule type" value="Genomic_DNA"/>
</dbReference>
<reference evidence="1" key="1">
    <citation type="submission" date="2021-01" db="EMBL/GenBank/DDBJ databases">
        <authorList>
            <consortium name="Genoscope - CEA"/>
            <person name="William W."/>
        </authorList>
    </citation>
    <scope>NUCLEOTIDE SEQUENCE</scope>
</reference>
<evidence type="ECO:0000313" key="2">
    <source>
        <dbReference type="Proteomes" id="UP000692954"/>
    </source>
</evidence>
<comment type="caution">
    <text evidence="1">The sequence shown here is derived from an EMBL/GenBank/DDBJ whole genome shotgun (WGS) entry which is preliminary data.</text>
</comment>
<organism evidence="1 2">
    <name type="scientific">Paramecium sonneborni</name>
    <dbReference type="NCBI Taxonomy" id="65129"/>
    <lineage>
        <taxon>Eukaryota</taxon>
        <taxon>Sar</taxon>
        <taxon>Alveolata</taxon>
        <taxon>Ciliophora</taxon>
        <taxon>Intramacronucleata</taxon>
        <taxon>Oligohymenophorea</taxon>
        <taxon>Peniculida</taxon>
        <taxon>Parameciidae</taxon>
        <taxon>Paramecium</taxon>
    </lineage>
</organism>
<name>A0A8S1QJF4_9CILI</name>
<proteinExistence type="predicted"/>
<gene>
    <name evidence="1" type="ORF">PSON_ATCC_30995.1.T1060199</name>
</gene>
<accession>A0A8S1QJF4</accession>
<sequence>MINCIDEKQSIKQKKLEIESQKPQTKELILSGIDMHTLVLLSHLQKDYNKQVDNVIQDCQHQILQCIQEFQLNYERIEEILEQRDLKNKNFSSKAQGVFYKIAQEEQFKYFHQLWNL</sequence>